<feature type="non-terminal residue" evidence="1">
    <location>
        <position position="1"/>
    </location>
</feature>
<dbReference type="EMBL" id="BARV01005745">
    <property type="protein sequence ID" value="GAI17376.1"/>
    <property type="molecule type" value="Genomic_DNA"/>
</dbReference>
<proteinExistence type="predicted"/>
<dbReference type="AlphaFoldDB" id="X1MH11"/>
<organism evidence="1">
    <name type="scientific">marine sediment metagenome</name>
    <dbReference type="NCBI Taxonomy" id="412755"/>
    <lineage>
        <taxon>unclassified sequences</taxon>
        <taxon>metagenomes</taxon>
        <taxon>ecological metagenomes</taxon>
    </lineage>
</organism>
<gene>
    <name evidence="1" type="ORF">S06H3_11659</name>
</gene>
<evidence type="ECO:0000313" key="1">
    <source>
        <dbReference type="EMBL" id="GAI17376.1"/>
    </source>
</evidence>
<accession>X1MH11</accession>
<protein>
    <submittedName>
        <fullName evidence="1">Uncharacterized protein</fullName>
    </submittedName>
</protein>
<comment type="caution">
    <text evidence="1">The sequence shown here is derived from an EMBL/GenBank/DDBJ whole genome shotgun (WGS) entry which is preliminary data.</text>
</comment>
<sequence>LPIQDRLPSELDGIPTDVISISSDDTFMKVRLRQSRMPGDSRTKRWRPAPGGVSVGHYLLQGAGTLGGWVSDSISGEPMLLSCWHVIANMGHCKKGDPVLQPAVLDGGKLPDDIIAYLDRWIDVEMIVLTQNVNDARQRLRELLERKSQVPVNNVDAAVARPISDTVVSNEILGIGDVHWSGGSDRETLTELGTQVAKSGRTTGVTHGRINLTDLDIFVQYPIGIALFVDQIGVKSV</sequence>
<reference evidence="1" key="1">
    <citation type="journal article" date="2014" name="Front. Microbiol.">
        <title>High frequency of phylogenetically diverse reductive dehalogenase-homologous genes in deep subseafloor sedimentary metagenomes.</title>
        <authorList>
            <person name="Kawai M."/>
            <person name="Futagami T."/>
            <person name="Toyoda A."/>
            <person name="Takaki Y."/>
            <person name="Nishi S."/>
            <person name="Hori S."/>
            <person name="Arai W."/>
            <person name="Tsubouchi T."/>
            <person name="Morono Y."/>
            <person name="Uchiyama I."/>
            <person name="Ito T."/>
            <person name="Fujiyama A."/>
            <person name="Inagaki F."/>
            <person name="Takami H."/>
        </authorList>
    </citation>
    <scope>NUCLEOTIDE SEQUENCE</scope>
    <source>
        <strain evidence="1">Expedition CK06-06</strain>
    </source>
</reference>
<name>X1MH11_9ZZZZ</name>